<feature type="region of interest" description="Disordered" evidence="7">
    <location>
        <begin position="1"/>
        <end position="21"/>
    </location>
</feature>
<dbReference type="Pfam" id="PF10343">
    <property type="entry name" value="Q_salvage"/>
    <property type="match status" value="1"/>
</dbReference>
<evidence type="ECO:0000313" key="8">
    <source>
        <dbReference type="EMBL" id="GFR50472.1"/>
    </source>
</evidence>
<organism evidence="8 9">
    <name type="scientific">Astrephomene gubernaculifera</name>
    <dbReference type="NCBI Taxonomy" id="47775"/>
    <lineage>
        <taxon>Eukaryota</taxon>
        <taxon>Viridiplantae</taxon>
        <taxon>Chlorophyta</taxon>
        <taxon>core chlorophytes</taxon>
        <taxon>Chlorophyceae</taxon>
        <taxon>CS clade</taxon>
        <taxon>Chlamydomonadales</taxon>
        <taxon>Astrephomenaceae</taxon>
        <taxon>Astrephomene</taxon>
    </lineage>
</organism>
<dbReference type="AlphaFoldDB" id="A0AAD3E0Z1"/>
<gene>
    <name evidence="8" type="ORF">Agub_g12520</name>
</gene>
<comment type="catalytic activity">
    <reaction evidence="5 6">
        <text>queuosine 5'-phosphate + H2O = queuine + D-ribose 5-phosphate</text>
        <dbReference type="Rhea" id="RHEA:75387"/>
        <dbReference type="ChEBI" id="CHEBI:15377"/>
        <dbReference type="ChEBI" id="CHEBI:17433"/>
        <dbReference type="ChEBI" id="CHEBI:78346"/>
        <dbReference type="ChEBI" id="CHEBI:194371"/>
    </reaction>
    <physiologicalReaction direction="left-to-right" evidence="5 6">
        <dbReference type="Rhea" id="RHEA:75388"/>
    </physiologicalReaction>
</comment>
<reference evidence="8 9" key="1">
    <citation type="journal article" date="2021" name="Sci. Rep.">
        <title>Genome sequencing of the multicellular alga Astrephomene provides insights into convergent evolution of germ-soma differentiation.</title>
        <authorList>
            <person name="Yamashita S."/>
            <person name="Yamamoto K."/>
            <person name="Matsuzaki R."/>
            <person name="Suzuki S."/>
            <person name="Yamaguchi H."/>
            <person name="Hirooka S."/>
            <person name="Minakuchi Y."/>
            <person name="Miyagishima S."/>
            <person name="Kawachi M."/>
            <person name="Toyoda A."/>
            <person name="Nozaki H."/>
        </authorList>
    </citation>
    <scope>NUCLEOTIDE SEQUENCE [LARGE SCALE GENOMIC DNA]</scope>
    <source>
        <strain evidence="8 9">NIES-4017</strain>
    </source>
</reference>
<feature type="non-terminal residue" evidence="8">
    <location>
        <position position="1"/>
    </location>
</feature>
<evidence type="ECO:0000256" key="6">
    <source>
        <dbReference type="RuleBase" id="RU365002"/>
    </source>
</evidence>
<dbReference type="EC" id="3.2.2.-" evidence="6"/>
<name>A0AAD3E0Z1_9CHLO</name>
<dbReference type="GO" id="GO:0006400">
    <property type="term" value="P:tRNA modification"/>
    <property type="evidence" value="ECO:0007669"/>
    <property type="project" value="TreeGrafter"/>
</dbReference>
<protein>
    <recommendedName>
        <fullName evidence="3 6">Queuosine 5'-phosphate N-glycosylase/hydrolase</fullName>
        <ecNumber evidence="6">3.2.2.-</ecNumber>
    </recommendedName>
    <alternativeName>
        <fullName evidence="4 6">Queuosine-nucleotide N-glycosylase/hydrolase</fullName>
    </alternativeName>
</protein>
<evidence type="ECO:0000256" key="3">
    <source>
        <dbReference type="ARBA" id="ARBA00035306"/>
    </source>
</evidence>
<evidence type="ECO:0000256" key="7">
    <source>
        <dbReference type="SAM" id="MobiDB-lite"/>
    </source>
</evidence>
<dbReference type="InterPro" id="IPR019438">
    <property type="entry name" value="Q_salvage"/>
</dbReference>
<evidence type="ECO:0000313" key="9">
    <source>
        <dbReference type="Proteomes" id="UP001054857"/>
    </source>
</evidence>
<comment type="similarity">
    <text evidence="2 6">Belongs to the QNG1 protein family.</text>
</comment>
<keyword evidence="9" id="KW-1185">Reference proteome</keyword>
<dbReference type="Proteomes" id="UP001054857">
    <property type="component" value="Unassembled WGS sequence"/>
</dbReference>
<evidence type="ECO:0000256" key="1">
    <source>
        <dbReference type="ARBA" id="ARBA00022801"/>
    </source>
</evidence>
<evidence type="ECO:0000256" key="4">
    <source>
        <dbReference type="ARBA" id="ARBA00035393"/>
    </source>
</evidence>
<dbReference type="EMBL" id="BMAR01000037">
    <property type="protein sequence ID" value="GFR50472.1"/>
    <property type="molecule type" value="Genomic_DNA"/>
</dbReference>
<comment type="function">
    <text evidence="6">Catalyzes the hydrolysis of queuosine 5'-phosphate, releasing the nucleobase queuine (q). Is required for salvage of queuine from exogenous queuosine (Q) that is imported and then converted to queuosine 5'-phosphate intracellularly.</text>
</comment>
<dbReference type="GO" id="GO:0016787">
    <property type="term" value="F:hydrolase activity"/>
    <property type="evidence" value="ECO:0007669"/>
    <property type="project" value="UniProtKB-KW"/>
</dbReference>
<proteinExistence type="inferred from homology"/>
<comment type="caution">
    <text evidence="8">The sequence shown here is derived from an EMBL/GenBank/DDBJ whole genome shotgun (WGS) entry which is preliminary data.</text>
</comment>
<accession>A0AAD3E0Z1</accession>
<evidence type="ECO:0000256" key="2">
    <source>
        <dbReference type="ARBA" id="ARBA00035119"/>
    </source>
</evidence>
<keyword evidence="1 6" id="KW-0378">Hydrolase</keyword>
<dbReference type="PANTHER" id="PTHR21314">
    <property type="entry name" value="QUEUOSINE 5'-PHOSPHATE N-GLYCOSYLASE_HYDROLASE-RELATED"/>
    <property type="match status" value="1"/>
</dbReference>
<dbReference type="PANTHER" id="PTHR21314:SF0">
    <property type="entry name" value="QUEUOSINE 5'-PHOSPHATE N-GLYCOSYLASE_HYDROLASE"/>
    <property type="match status" value="1"/>
</dbReference>
<evidence type="ECO:0000256" key="5">
    <source>
        <dbReference type="ARBA" id="ARBA00048204"/>
    </source>
</evidence>
<sequence length="156" mass="17088">MKDSETPGDVAQSAPSTWPLASSLESSNNVVRTSTEFVASQAVHVQIDQKAINKAVDEFSLDKLKELTSPKAFNKDIHFVDGGPLTVQYLLVVDALNFCFWPDEELEYEQLSVGIKRALESDPTALSAERLLRATGADVAALLGWGREVPLQEERA</sequence>